<feature type="domain" description="Eukaryotic translation initiation factor 3 subunit C N-terminal" evidence="6">
    <location>
        <begin position="36"/>
        <end position="743"/>
    </location>
</feature>
<evidence type="ECO:0000256" key="5">
    <source>
        <dbReference type="SAM" id="MobiDB-lite"/>
    </source>
</evidence>
<gene>
    <name evidence="7" type="ORF">NMOB1V02_LOCUS1976</name>
</gene>
<proteinExistence type="inferred from homology"/>
<dbReference type="PANTHER" id="PTHR13937">
    <property type="entry name" value="EUKARYOTIC TRANSLATION INITATION FACTOR 3, SUBUNIT 8 EIF3S8 -RELATED"/>
    <property type="match status" value="1"/>
</dbReference>
<dbReference type="GO" id="GO:0031369">
    <property type="term" value="F:translation initiation factor binding"/>
    <property type="evidence" value="ECO:0007669"/>
    <property type="project" value="InterPro"/>
</dbReference>
<dbReference type="Proteomes" id="UP000678499">
    <property type="component" value="Unassembled WGS sequence"/>
</dbReference>
<dbReference type="GO" id="GO:0003723">
    <property type="term" value="F:RNA binding"/>
    <property type="evidence" value="ECO:0007669"/>
    <property type="project" value="InterPro"/>
</dbReference>
<evidence type="ECO:0000256" key="3">
    <source>
        <dbReference type="ARBA" id="ARBA00022917"/>
    </source>
</evidence>
<comment type="subcellular location">
    <subcellularLocation>
        <location evidence="4">Cytoplasm</location>
    </subcellularLocation>
</comment>
<dbReference type="EMBL" id="OA882244">
    <property type="protein sequence ID" value="CAD7274122.1"/>
    <property type="molecule type" value="Genomic_DNA"/>
</dbReference>
<dbReference type="InterPro" id="IPR008905">
    <property type="entry name" value="EIF3C_N_dom"/>
</dbReference>
<comment type="subunit">
    <text evidence="4">Component of the eukaryotic translation initiation factor 3 (eIF-3) complex.</text>
</comment>
<feature type="region of interest" description="Disordered" evidence="5">
    <location>
        <begin position="1"/>
        <end position="28"/>
    </location>
</feature>
<feature type="compositionally biased region" description="Basic and acidic residues" evidence="5">
    <location>
        <begin position="203"/>
        <end position="220"/>
    </location>
</feature>
<dbReference type="EMBL" id="CAJPEX010000207">
    <property type="protein sequence ID" value="CAG0914274.1"/>
    <property type="molecule type" value="Genomic_DNA"/>
</dbReference>
<dbReference type="AlphaFoldDB" id="A0A7R9BGN2"/>
<evidence type="ECO:0000313" key="8">
    <source>
        <dbReference type="Proteomes" id="UP000678499"/>
    </source>
</evidence>
<dbReference type="PANTHER" id="PTHR13937:SF0">
    <property type="entry name" value="EUKARYOTIC TRANSLATION INITIATION FACTOR 3 SUBUNIT C-RELATED"/>
    <property type="match status" value="1"/>
</dbReference>
<evidence type="ECO:0000256" key="2">
    <source>
        <dbReference type="ARBA" id="ARBA00022540"/>
    </source>
</evidence>
<feature type="compositionally biased region" description="Acidic residues" evidence="5">
    <location>
        <begin position="164"/>
        <end position="182"/>
    </location>
</feature>
<evidence type="ECO:0000256" key="4">
    <source>
        <dbReference type="HAMAP-Rule" id="MF_03002"/>
    </source>
</evidence>
<dbReference type="GO" id="GO:0005852">
    <property type="term" value="C:eukaryotic translation initiation factor 3 complex"/>
    <property type="evidence" value="ECO:0007669"/>
    <property type="project" value="UniProtKB-UniRule"/>
</dbReference>
<dbReference type="GO" id="GO:0016282">
    <property type="term" value="C:eukaryotic 43S preinitiation complex"/>
    <property type="evidence" value="ECO:0007669"/>
    <property type="project" value="UniProtKB-UniRule"/>
</dbReference>
<protein>
    <recommendedName>
        <fullName evidence="4">Eukaryotic translation initiation factor 3 subunit C</fullName>
        <shortName evidence="4">eIF3c</shortName>
    </recommendedName>
    <alternativeName>
        <fullName evidence="4">Eukaryotic translation initiation factor 3 subunit 8</fullName>
    </alternativeName>
</protein>
<feature type="compositionally biased region" description="Acidic residues" evidence="5">
    <location>
        <begin position="221"/>
        <end position="232"/>
    </location>
</feature>
<comment type="similarity">
    <text evidence="4">Belongs to the eIF-3 subunit C family.</text>
</comment>
<keyword evidence="2 4" id="KW-0396">Initiation factor</keyword>
<dbReference type="GO" id="GO:0003743">
    <property type="term" value="F:translation initiation factor activity"/>
    <property type="evidence" value="ECO:0007669"/>
    <property type="project" value="UniProtKB-UniRule"/>
</dbReference>
<comment type="function">
    <text evidence="4">Component of the eukaryotic translation initiation factor 3 (eIF-3) complex, which is involved in protein synthesis of a specialized repertoire of mRNAs and, together with other initiation factors, stimulates binding of mRNA and methionyl-tRNAi to the 40S ribosome. The eIF-3 complex specifically targets and initiates translation of a subset of mRNAs involved in cell proliferation.</text>
</comment>
<keyword evidence="1 4" id="KW-0963">Cytoplasm</keyword>
<feature type="compositionally biased region" description="Acidic residues" evidence="5">
    <location>
        <begin position="12"/>
        <end position="21"/>
    </location>
</feature>
<dbReference type="HAMAP" id="MF_03002">
    <property type="entry name" value="eIF3c"/>
    <property type="match status" value="1"/>
</dbReference>
<feature type="compositionally biased region" description="Basic and acidic residues" evidence="5">
    <location>
        <begin position="247"/>
        <end position="283"/>
    </location>
</feature>
<dbReference type="GO" id="GO:0001732">
    <property type="term" value="P:formation of cytoplasmic translation initiation complex"/>
    <property type="evidence" value="ECO:0007669"/>
    <property type="project" value="UniProtKB-UniRule"/>
</dbReference>
<feature type="region of interest" description="Disordered" evidence="5">
    <location>
        <begin position="164"/>
        <end position="307"/>
    </location>
</feature>
<dbReference type="InterPro" id="IPR027516">
    <property type="entry name" value="EIF3C"/>
</dbReference>
<accession>A0A7R9BGN2</accession>
<sequence>MSRFFATGGSDTESDSSENGEDIIPKKPDLAPAYAFSDEEEDVKRVVRSAKDKRYEELSNIIRQIKNYKKIGDISSLQTGFEELTKAYTKALPIMIKEESTSKPKFYLRCLIDIEDCVNATWKDKKSLSKTNTKALVTLRQKIRKYNKDFEDEILALRADTEEVAVEDDAEADVEKDSDAEDGNQGSEALSRGSFLHDGISSGKDDITSGSKRTEKQRTSDDEEEDDDEDSVDWGSDSSETDSSSDDEGKYESMVDRFLKKNTQKEEEDKKQKRERKKQEKERAKRVKRDEEDEDMDEGWTQVKGGGAISAEKPKMFAKDAEITHALVLKKLIEIVAARGKKGTDRQEQVALLTELRAISESKELGPAMKAKIDFAIISALFDYNAAATSAMKEEYWEKVLKKIREILSDLSSCEDLTVGEHILEENESFEKTPYKIRGCIMTVCERMDDEFNKLLKDCDAHGPEYVKRLKDEKSVCDIFEHLQRYMESRESTPSDLCRVYLRRVEHLYYKFDPTVFTERDPVSRLFVFPSLAAEERNIVGSDGSSLQVHLCERQHGSFAHASEIPQLDNEGDEEQPKKETSLGVMDHLCKFIYAKDNTDRLRTRAILCHIYHHALHDNWYEARDLMLMSHLQDTIQHSDPPTQILYNRTMVQVGLCSFRHSKIKDAHDALLDIQSGGRAKELLAQGLLLQRQMERSSEQEKIEKQRQMPFHMHINLELLECVYLVSAMLMEIPYMAAHEFNARRRLISKSFHHQLKVSARQAVEPGGLRYALVQHRRRARYALPFTFVTALK</sequence>
<evidence type="ECO:0000256" key="1">
    <source>
        <dbReference type="ARBA" id="ARBA00022490"/>
    </source>
</evidence>
<dbReference type="OrthoDB" id="29647at2759"/>
<dbReference type="Pfam" id="PF05470">
    <property type="entry name" value="eIF-3c_N"/>
    <property type="match status" value="1"/>
</dbReference>
<keyword evidence="8" id="KW-1185">Reference proteome</keyword>
<evidence type="ECO:0000313" key="7">
    <source>
        <dbReference type="EMBL" id="CAD7274122.1"/>
    </source>
</evidence>
<dbReference type="GO" id="GO:0033290">
    <property type="term" value="C:eukaryotic 48S preinitiation complex"/>
    <property type="evidence" value="ECO:0007669"/>
    <property type="project" value="UniProtKB-UniRule"/>
</dbReference>
<organism evidence="7">
    <name type="scientific">Notodromas monacha</name>
    <dbReference type="NCBI Taxonomy" id="399045"/>
    <lineage>
        <taxon>Eukaryota</taxon>
        <taxon>Metazoa</taxon>
        <taxon>Ecdysozoa</taxon>
        <taxon>Arthropoda</taxon>
        <taxon>Crustacea</taxon>
        <taxon>Oligostraca</taxon>
        <taxon>Ostracoda</taxon>
        <taxon>Podocopa</taxon>
        <taxon>Podocopida</taxon>
        <taxon>Cypridocopina</taxon>
        <taxon>Cypridoidea</taxon>
        <taxon>Cyprididae</taxon>
        <taxon>Notodromas</taxon>
    </lineage>
</organism>
<reference evidence="7" key="1">
    <citation type="submission" date="2020-11" db="EMBL/GenBank/DDBJ databases">
        <authorList>
            <person name="Tran Van P."/>
        </authorList>
    </citation>
    <scope>NUCLEOTIDE SEQUENCE</scope>
</reference>
<evidence type="ECO:0000259" key="6">
    <source>
        <dbReference type="Pfam" id="PF05470"/>
    </source>
</evidence>
<keyword evidence="3 4" id="KW-0648">Protein biosynthesis</keyword>
<name>A0A7R9BGN2_9CRUS</name>